<keyword evidence="4" id="KW-1185">Reference proteome</keyword>
<protein>
    <submittedName>
        <fullName evidence="3">NfeD family protein</fullName>
    </submittedName>
</protein>
<comment type="caution">
    <text evidence="3">The sequence shown here is derived from an EMBL/GenBank/DDBJ whole genome shotgun (WGS) entry which is preliminary data.</text>
</comment>
<dbReference type="RefSeq" id="WP_217962742.1">
    <property type="nucleotide sequence ID" value="NZ_JAHTBN010000001.1"/>
</dbReference>
<name>A0ABV8NRV8_9BURK</name>
<organism evidence="3 4">
    <name type="scientific">Candidimonas humi</name>
    <dbReference type="NCBI Taxonomy" id="683355"/>
    <lineage>
        <taxon>Bacteria</taxon>
        <taxon>Pseudomonadati</taxon>
        <taxon>Pseudomonadota</taxon>
        <taxon>Betaproteobacteria</taxon>
        <taxon>Burkholderiales</taxon>
        <taxon>Alcaligenaceae</taxon>
        <taxon>Candidimonas</taxon>
    </lineage>
</organism>
<keyword evidence="1" id="KW-0812">Transmembrane</keyword>
<evidence type="ECO:0000259" key="2">
    <source>
        <dbReference type="Pfam" id="PF01957"/>
    </source>
</evidence>
<proteinExistence type="predicted"/>
<evidence type="ECO:0000313" key="3">
    <source>
        <dbReference type="EMBL" id="MFC4199571.1"/>
    </source>
</evidence>
<reference evidence="4" key="1">
    <citation type="journal article" date="2019" name="Int. J. Syst. Evol. Microbiol.">
        <title>The Global Catalogue of Microorganisms (GCM) 10K type strain sequencing project: providing services to taxonomists for standard genome sequencing and annotation.</title>
        <authorList>
            <consortium name="The Broad Institute Genomics Platform"/>
            <consortium name="The Broad Institute Genome Sequencing Center for Infectious Disease"/>
            <person name="Wu L."/>
            <person name="Ma J."/>
        </authorList>
    </citation>
    <scope>NUCLEOTIDE SEQUENCE [LARGE SCALE GENOMIC DNA]</scope>
    <source>
        <strain evidence="4">LMG 24813</strain>
    </source>
</reference>
<dbReference type="EMBL" id="JBHSBV010000001">
    <property type="protein sequence ID" value="MFC4199571.1"/>
    <property type="molecule type" value="Genomic_DNA"/>
</dbReference>
<sequence>MWFWFGFAILALIGEAMTGTFYLLLFAFGLAAGGVAALLGAELAMQIVAVAVVTLVGLYILRKTGVLKKREVDASRNKNVNLDIGQLVDVQSWSDDNTTRVWYRGAYWQARLQAGAARQAGPHRIVALQGATLLVSPENPTH</sequence>
<keyword evidence="1" id="KW-1133">Transmembrane helix</keyword>
<accession>A0ABV8NRV8</accession>
<feature type="transmembrane region" description="Helical" evidence="1">
    <location>
        <begin position="28"/>
        <end position="61"/>
    </location>
</feature>
<evidence type="ECO:0000256" key="1">
    <source>
        <dbReference type="SAM" id="Phobius"/>
    </source>
</evidence>
<feature type="domain" description="NfeD-like C-terminal" evidence="2">
    <location>
        <begin position="81"/>
        <end position="137"/>
    </location>
</feature>
<keyword evidence="1" id="KW-0472">Membrane</keyword>
<evidence type="ECO:0000313" key="4">
    <source>
        <dbReference type="Proteomes" id="UP001595848"/>
    </source>
</evidence>
<dbReference type="Proteomes" id="UP001595848">
    <property type="component" value="Unassembled WGS sequence"/>
</dbReference>
<dbReference type="Pfam" id="PF01957">
    <property type="entry name" value="NfeD"/>
    <property type="match status" value="1"/>
</dbReference>
<gene>
    <name evidence="3" type="ORF">ACFOY1_01275</name>
</gene>
<dbReference type="InterPro" id="IPR002810">
    <property type="entry name" value="NfeD-like_C"/>
</dbReference>